<name>A0A401NUH9_SCYTO</name>
<accession>A0A401NUH9</accession>
<keyword evidence="3" id="KW-1185">Reference proteome</keyword>
<keyword evidence="1" id="KW-1133">Transmembrane helix</keyword>
<reference evidence="2 3" key="1">
    <citation type="journal article" date="2018" name="Nat. Ecol. Evol.">
        <title>Shark genomes provide insights into elasmobranch evolution and the origin of vertebrates.</title>
        <authorList>
            <person name="Hara Y"/>
            <person name="Yamaguchi K"/>
            <person name="Onimaru K"/>
            <person name="Kadota M"/>
            <person name="Koyanagi M"/>
            <person name="Keeley SD"/>
            <person name="Tatsumi K"/>
            <person name="Tanaka K"/>
            <person name="Motone F"/>
            <person name="Kageyama Y"/>
            <person name="Nozu R"/>
            <person name="Adachi N"/>
            <person name="Nishimura O"/>
            <person name="Nakagawa R"/>
            <person name="Tanegashima C"/>
            <person name="Kiyatake I"/>
            <person name="Matsumoto R"/>
            <person name="Murakumo K"/>
            <person name="Nishida K"/>
            <person name="Terakita A"/>
            <person name="Kuratani S"/>
            <person name="Sato K"/>
            <person name="Hyodo S Kuraku.S."/>
        </authorList>
    </citation>
    <scope>NUCLEOTIDE SEQUENCE [LARGE SCALE GENOMIC DNA]</scope>
</reference>
<dbReference type="AlphaFoldDB" id="A0A401NUH9"/>
<keyword evidence="1" id="KW-0472">Membrane</keyword>
<keyword evidence="1" id="KW-0812">Transmembrane</keyword>
<organism evidence="2 3">
    <name type="scientific">Scyliorhinus torazame</name>
    <name type="common">Cloudy catshark</name>
    <name type="synonym">Catulus torazame</name>
    <dbReference type="NCBI Taxonomy" id="75743"/>
    <lineage>
        <taxon>Eukaryota</taxon>
        <taxon>Metazoa</taxon>
        <taxon>Chordata</taxon>
        <taxon>Craniata</taxon>
        <taxon>Vertebrata</taxon>
        <taxon>Chondrichthyes</taxon>
        <taxon>Elasmobranchii</taxon>
        <taxon>Galeomorphii</taxon>
        <taxon>Galeoidea</taxon>
        <taxon>Carcharhiniformes</taxon>
        <taxon>Scyliorhinidae</taxon>
        <taxon>Scyliorhinus</taxon>
    </lineage>
</organism>
<gene>
    <name evidence="2" type="ORF">scyTo_0007549</name>
</gene>
<evidence type="ECO:0000313" key="2">
    <source>
        <dbReference type="EMBL" id="GCB64519.1"/>
    </source>
</evidence>
<dbReference type="OrthoDB" id="9936170at2759"/>
<dbReference type="EMBL" id="BFAA01002760">
    <property type="protein sequence ID" value="GCB64519.1"/>
    <property type="molecule type" value="Genomic_DNA"/>
</dbReference>
<comment type="caution">
    <text evidence="2">The sequence shown here is derived from an EMBL/GenBank/DDBJ whole genome shotgun (WGS) entry which is preliminary data.</text>
</comment>
<protein>
    <submittedName>
        <fullName evidence="2">Uncharacterized protein</fullName>
    </submittedName>
</protein>
<evidence type="ECO:0000256" key="1">
    <source>
        <dbReference type="SAM" id="Phobius"/>
    </source>
</evidence>
<proteinExistence type="predicted"/>
<evidence type="ECO:0000313" key="3">
    <source>
        <dbReference type="Proteomes" id="UP000288216"/>
    </source>
</evidence>
<dbReference type="Proteomes" id="UP000288216">
    <property type="component" value="Unassembled WGS sequence"/>
</dbReference>
<sequence length="80" mass="9221">MYCDFRDLRLGRKIKHHFLEADAEKGRIPTMTGRKAPVQPFAVHYLRVLKEVLAFVLFSYTVLLGALLIAGWTTYLLIVK</sequence>
<feature type="transmembrane region" description="Helical" evidence="1">
    <location>
        <begin position="52"/>
        <end position="78"/>
    </location>
</feature>